<evidence type="ECO:0000313" key="1">
    <source>
        <dbReference type="EMBL" id="CAA7059281.1"/>
    </source>
</evidence>
<reference evidence="1" key="1">
    <citation type="submission" date="2020-01" db="EMBL/GenBank/DDBJ databases">
        <authorList>
            <person name="Mishra B."/>
        </authorList>
    </citation>
    <scope>NUCLEOTIDE SEQUENCE [LARGE SCALE GENOMIC DNA]</scope>
</reference>
<organism evidence="1 2">
    <name type="scientific">Microthlaspi erraticum</name>
    <dbReference type="NCBI Taxonomy" id="1685480"/>
    <lineage>
        <taxon>Eukaryota</taxon>
        <taxon>Viridiplantae</taxon>
        <taxon>Streptophyta</taxon>
        <taxon>Embryophyta</taxon>
        <taxon>Tracheophyta</taxon>
        <taxon>Spermatophyta</taxon>
        <taxon>Magnoliopsida</taxon>
        <taxon>eudicotyledons</taxon>
        <taxon>Gunneridae</taxon>
        <taxon>Pentapetalae</taxon>
        <taxon>rosids</taxon>
        <taxon>malvids</taxon>
        <taxon>Brassicales</taxon>
        <taxon>Brassicaceae</taxon>
        <taxon>Coluteocarpeae</taxon>
        <taxon>Microthlaspi</taxon>
    </lineage>
</organism>
<gene>
    <name evidence="1" type="ORF">MERR_LOCUS46517</name>
</gene>
<name>A0A6D2L4J7_9BRAS</name>
<dbReference type="EMBL" id="CACVBM020001762">
    <property type="protein sequence ID" value="CAA7059281.1"/>
    <property type="molecule type" value="Genomic_DNA"/>
</dbReference>
<proteinExistence type="predicted"/>
<dbReference type="PANTHER" id="PTHR11439">
    <property type="entry name" value="GAG-POL-RELATED RETROTRANSPOSON"/>
    <property type="match status" value="1"/>
</dbReference>
<sequence length="165" mass="18476">MYAMVSTRPDLAHAIGLVSRFMSDLDRKRSISGYIFTVGGNTVSWKSCLQSVVALSTTEAEYIAFSEAVKEGIWICGLLEDMGLKPEKATVWCDSQSAICLSKNNAFHERTKHVATKYHFIRDIIEEGEVEVLKIHTSVNPADMLTKGIPVYKFEAALEFLKLLR</sequence>
<dbReference type="OrthoDB" id="418237at2759"/>
<accession>A0A6D2L4J7</accession>
<dbReference type="AlphaFoldDB" id="A0A6D2L4J7"/>
<dbReference type="CDD" id="cd09272">
    <property type="entry name" value="RNase_HI_RT_Ty1"/>
    <property type="match status" value="1"/>
</dbReference>
<evidence type="ECO:0008006" key="3">
    <source>
        <dbReference type="Google" id="ProtNLM"/>
    </source>
</evidence>
<dbReference type="Proteomes" id="UP000467841">
    <property type="component" value="Unassembled WGS sequence"/>
</dbReference>
<comment type="caution">
    <text evidence="1">The sequence shown here is derived from an EMBL/GenBank/DDBJ whole genome shotgun (WGS) entry which is preliminary data.</text>
</comment>
<keyword evidence="2" id="KW-1185">Reference proteome</keyword>
<evidence type="ECO:0000313" key="2">
    <source>
        <dbReference type="Proteomes" id="UP000467841"/>
    </source>
</evidence>
<dbReference type="PANTHER" id="PTHR11439:SF491">
    <property type="entry name" value="INTEGRASE CATALYTIC DOMAIN-CONTAINING PROTEIN"/>
    <property type="match status" value="1"/>
</dbReference>
<protein>
    <recommendedName>
        <fullName evidence="3">Reverse transcriptase Ty1/copia-type domain-containing protein</fullName>
    </recommendedName>
</protein>